<dbReference type="Proteomes" id="UP001320706">
    <property type="component" value="Unassembled WGS sequence"/>
</dbReference>
<comment type="caution">
    <text evidence="1">The sequence shown here is derived from an EMBL/GenBank/DDBJ whole genome shotgun (WGS) entry which is preliminary data.</text>
</comment>
<keyword evidence="2" id="KW-1185">Reference proteome</keyword>
<gene>
    <name evidence="1" type="ORF">M8818_000272</name>
</gene>
<organism evidence="1 2">
    <name type="scientific">Zalaria obscura</name>
    <dbReference type="NCBI Taxonomy" id="2024903"/>
    <lineage>
        <taxon>Eukaryota</taxon>
        <taxon>Fungi</taxon>
        <taxon>Dikarya</taxon>
        <taxon>Ascomycota</taxon>
        <taxon>Pezizomycotina</taxon>
        <taxon>Dothideomycetes</taxon>
        <taxon>Dothideomycetidae</taxon>
        <taxon>Dothideales</taxon>
        <taxon>Zalariaceae</taxon>
        <taxon>Zalaria</taxon>
    </lineage>
</organism>
<accession>A0ACC3SPI1</accession>
<reference evidence="1" key="1">
    <citation type="submission" date="2024-02" db="EMBL/GenBank/DDBJ databases">
        <title>Metagenome Assembled Genome of Zalaria obscura JY119.</title>
        <authorList>
            <person name="Vighnesh L."/>
            <person name="Jagadeeshwari U."/>
            <person name="Venkata Ramana C."/>
            <person name="Sasikala C."/>
        </authorList>
    </citation>
    <scope>NUCLEOTIDE SEQUENCE</scope>
    <source>
        <strain evidence="1">JY119</strain>
    </source>
</reference>
<evidence type="ECO:0000313" key="2">
    <source>
        <dbReference type="Proteomes" id="UP001320706"/>
    </source>
</evidence>
<protein>
    <submittedName>
        <fullName evidence="1">Uncharacterized protein</fullName>
    </submittedName>
</protein>
<proteinExistence type="predicted"/>
<feature type="non-terminal residue" evidence="1">
    <location>
        <position position="414"/>
    </location>
</feature>
<sequence length="414" mass="46511">MEAQDPIFTLSHAPSWDTSRARLSSYFSHYIPSTTHQPKSDYLSVPEPTDFAVPRSVGTIPEPPSHHLEAEQLIDSIMRTLLCRPYEGLDAQHNSSILMIIEAYRNLKDEIALLECKVQEEVHARFTVMMDAERSEKQWEVERQEYKAEVKRLELLISRGKKGLVGVINARQGSVLRGRRKQTYDDQNDDKETVFEFLERTRQEDETARVEQRGTPERRSYGSPPSGLLSQTLAQPSYFDDKSTSSGFGSFRPPSHGSHKSLKPAGSPSVATLSTFSSIGDLLPDEMEDETLTSPITAPVHKTDDVQLIADMIARQRGLPVEFLLPQVLALYKGPDDTDTGNEQSNGAQRSISSLLKDVCRFDGETLKHRPEPLTAIVKHTGEILSSTAPTYERRRFSFELGDDSSHDLLFPSH</sequence>
<dbReference type="EMBL" id="JAMKPW020000001">
    <property type="protein sequence ID" value="KAK8222102.1"/>
    <property type="molecule type" value="Genomic_DNA"/>
</dbReference>
<evidence type="ECO:0000313" key="1">
    <source>
        <dbReference type="EMBL" id="KAK8222102.1"/>
    </source>
</evidence>
<name>A0ACC3SPI1_9PEZI</name>